<dbReference type="KEGG" id="halg:HUG10_12140"/>
<evidence type="ECO:0000313" key="1">
    <source>
        <dbReference type="EMBL" id="QLG28251.1"/>
    </source>
</evidence>
<sequence>MDGDTLLSDLRDDHETALSRLGSSKSLYALTGGEMAADAVREAAAAEAEAAAKRFEAWSADEASGDAAALFGDVAEDARDHRDAVAPNGFDADDAREFPEYGVLADLQSTPARAGGLLARCLLGDARAGQMVGFFVGNADPTAADDFRGVRNDVSDRLDDAADLLDAVCETDEEWDEAREAADAVVEAAYDDYVETLEGMGVKPKNVC</sequence>
<protein>
    <submittedName>
        <fullName evidence="1">Transcription antitermination protein</fullName>
    </submittedName>
</protein>
<proteinExistence type="predicted"/>
<dbReference type="OrthoDB" id="188002at2157"/>
<name>A0A7D5GIL0_9EURY</name>
<dbReference type="RefSeq" id="WP_179169826.1">
    <property type="nucleotide sequence ID" value="NZ_CP058529.1"/>
</dbReference>
<dbReference type="EMBL" id="CP058529">
    <property type="protein sequence ID" value="QLG28251.1"/>
    <property type="molecule type" value="Genomic_DNA"/>
</dbReference>
<keyword evidence="2" id="KW-1185">Reference proteome</keyword>
<evidence type="ECO:0000313" key="2">
    <source>
        <dbReference type="Proteomes" id="UP000509750"/>
    </source>
</evidence>
<dbReference type="AlphaFoldDB" id="A0A7D5GIL0"/>
<accession>A0A7D5GIL0</accession>
<dbReference type="GeneID" id="56029595"/>
<organism evidence="1 2">
    <name type="scientific">Halorarum halophilum</name>
    <dbReference type="NCBI Taxonomy" id="2743090"/>
    <lineage>
        <taxon>Archaea</taxon>
        <taxon>Methanobacteriati</taxon>
        <taxon>Methanobacteriota</taxon>
        <taxon>Stenosarchaea group</taxon>
        <taxon>Halobacteria</taxon>
        <taxon>Halobacteriales</taxon>
        <taxon>Haloferacaceae</taxon>
        <taxon>Halorarum</taxon>
    </lineage>
</organism>
<gene>
    <name evidence="1" type="ORF">HUG10_12140</name>
</gene>
<dbReference type="Proteomes" id="UP000509750">
    <property type="component" value="Chromosome"/>
</dbReference>
<reference evidence="1 2" key="1">
    <citation type="submission" date="2020-07" db="EMBL/GenBank/DDBJ databases">
        <title>Gai3-2, isolated from salt lake.</title>
        <authorList>
            <person name="Cui H."/>
            <person name="Shi X."/>
        </authorList>
    </citation>
    <scope>NUCLEOTIDE SEQUENCE [LARGE SCALE GENOMIC DNA]</scope>
    <source>
        <strain evidence="1 2">Gai3-2</strain>
    </source>
</reference>